<name>A0ACC2TJG7_9FUNG</name>
<evidence type="ECO:0000313" key="1">
    <source>
        <dbReference type="EMBL" id="KAJ9074744.1"/>
    </source>
</evidence>
<comment type="caution">
    <text evidence="1">The sequence shown here is derived from an EMBL/GenBank/DDBJ whole genome shotgun (WGS) entry which is preliminary data.</text>
</comment>
<reference evidence="1" key="1">
    <citation type="submission" date="2022-04" db="EMBL/GenBank/DDBJ databases">
        <title>Genome of the entomopathogenic fungus Entomophthora muscae.</title>
        <authorList>
            <person name="Elya C."/>
            <person name="Lovett B.R."/>
            <person name="Lee E."/>
            <person name="Macias A.M."/>
            <person name="Hajek A.E."/>
            <person name="De Bivort B.L."/>
            <person name="Kasson M.T."/>
            <person name="De Fine Licht H.H."/>
            <person name="Stajich J.E."/>
        </authorList>
    </citation>
    <scope>NUCLEOTIDE SEQUENCE</scope>
    <source>
        <strain evidence="1">Berkeley</strain>
    </source>
</reference>
<sequence>MPIPTFKFVVFTLSPVLLFIWSSSLDLWEQISSSVLRVSNNPPRLLHFAEDLPGRSQDLITSGEYLVKSLTCDDLDPSLLDFSPGLLYVEDSLSSLPPMEEPQPIPQPTPSHQAPSTQFTPWLLSGMALIGVNSYFPQLSPTSSLWTPV</sequence>
<organism evidence="1 2">
    <name type="scientific">Entomophthora muscae</name>
    <dbReference type="NCBI Taxonomy" id="34485"/>
    <lineage>
        <taxon>Eukaryota</taxon>
        <taxon>Fungi</taxon>
        <taxon>Fungi incertae sedis</taxon>
        <taxon>Zoopagomycota</taxon>
        <taxon>Entomophthoromycotina</taxon>
        <taxon>Entomophthoromycetes</taxon>
        <taxon>Entomophthorales</taxon>
        <taxon>Entomophthoraceae</taxon>
        <taxon>Entomophthora</taxon>
    </lineage>
</organism>
<accession>A0ACC2TJG7</accession>
<dbReference type="EMBL" id="QTSX02002848">
    <property type="protein sequence ID" value="KAJ9074744.1"/>
    <property type="molecule type" value="Genomic_DNA"/>
</dbReference>
<evidence type="ECO:0000313" key="2">
    <source>
        <dbReference type="Proteomes" id="UP001165960"/>
    </source>
</evidence>
<proteinExistence type="predicted"/>
<gene>
    <name evidence="1" type="ORF">DSO57_1003398</name>
</gene>
<keyword evidence="2" id="KW-1185">Reference proteome</keyword>
<dbReference type="Proteomes" id="UP001165960">
    <property type="component" value="Unassembled WGS sequence"/>
</dbReference>
<protein>
    <submittedName>
        <fullName evidence="1">Uncharacterized protein</fullName>
    </submittedName>
</protein>